<dbReference type="PANTHER" id="PTHR11695">
    <property type="entry name" value="ALCOHOL DEHYDROGENASE RELATED"/>
    <property type="match status" value="1"/>
</dbReference>
<dbReference type="Pfam" id="PF13602">
    <property type="entry name" value="ADH_zinc_N_2"/>
    <property type="match status" value="1"/>
</dbReference>
<dbReference type="InterPro" id="IPR036291">
    <property type="entry name" value="NAD(P)-bd_dom_sf"/>
</dbReference>
<dbReference type="Pfam" id="PF08240">
    <property type="entry name" value="ADH_N"/>
    <property type="match status" value="1"/>
</dbReference>
<dbReference type="OrthoDB" id="201656at2759"/>
<evidence type="ECO:0000313" key="4">
    <source>
        <dbReference type="Proteomes" id="UP000250140"/>
    </source>
</evidence>
<dbReference type="InterPro" id="IPR020843">
    <property type="entry name" value="ER"/>
</dbReference>
<protein>
    <submittedName>
        <fullName evidence="3">NAD(P)-binding protein</fullName>
    </submittedName>
</protein>
<dbReference type="SMART" id="SM00829">
    <property type="entry name" value="PKS_ER"/>
    <property type="match status" value="1"/>
</dbReference>
<evidence type="ECO:0000256" key="1">
    <source>
        <dbReference type="SAM" id="MobiDB-lite"/>
    </source>
</evidence>
<dbReference type="Proteomes" id="UP000250140">
    <property type="component" value="Unassembled WGS sequence"/>
</dbReference>
<dbReference type="GO" id="GO:0016491">
    <property type="term" value="F:oxidoreductase activity"/>
    <property type="evidence" value="ECO:0007669"/>
    <property type="project" value="InterPro"/>
</dbReference>
<sequence>MSLPPTAKSLTYTTQSSNPRVIETPLAPPSPKELVVKVHAAAINPVDTQIWRSGLIGWLAGKKEKGIGRDYSGTVVAVGKEVEALGKWRVGDEVFGLLVKFVGEGTFSQYIHVSPATDPIAKKPTCFTYEMAAAVPLVVLTAFACLDWLPREKAEDGMRRIIVAGASGGVGIWCVQLAKKLYNCHVTGICSAKNANFVRQIGADEIVDYTSQFVAQTLLEEKPSGRKYDLYIDCVGGTDMFEYIHDLLHPNAAYITIVGDKTSRELVGGPITYSTYPAQIIRYAKGLIWGPRYANISLYKKSELLQQVAALAERGEVEVIVQEVVEGVLDEGSEKWKEVFDLIDSAKVRGKIVVKIA</sequence>
<dbReference type="InterPro" id="IPR011032">
    <property type="entry name" value="GroES-like_sf"/>
</dbReference>
<dbReference type="SUPFAM" id="SSF51735">
    <property type="entry name" value="NAD(P)-binding Rossmann-fold domains"/>
    <property type="match status" value="1"/>
</dbReference>
<keyword evidence="4" id="KW-1185">Reference proteome</keyword>
<dbReference type="SUPFAM" id="SSF50129">
    <property type="entry name" value="GroES-like"/>
    <property type="match status" value="1"/>
</dbReference>
<feature type="compositionally biased region" description="Polar residues" evidence="1">
    <location>
        <begin position="8"/>
        <end position="19"/>
    </location>
</feature>
<feature type="domain" description="Enoyl reductase (ER)" evidence="2">
    <location>
        <begin position="14"/>
        <end position="354"/>
    </location>
</feature>
<dbReference type="EMBL" id="KV750360">
    <property type="protein sequence ID" value="OCL05163.1"/>
    <property type="molecule type" value="Genomic_DNA"/>
</dbReference>
<dbReference type="InterPro" id="IPR050700">
    <property type="entry name" value="YIM1/Zinc_Alcohol_DH_Fams"/>
</dbReference>
<dbReference type="AlphaFoldDB" id="A0A8E2JPX8"/>
<dbReference type="PANTHER" id="PTHR11695:SF647">
    <property type="entry name" value="ENOYL REDUCTASE (ER) DOMAIN-CONTAINING PROTEIN"/>
    <property type="match status" value="1"/>
</dbReference>
<gene>
    <name evidence="3" type="ORF">AOQ84DRAFT_323324</name>
</gene>
<evidence type="ECO:0000313" key="3">
    <source>
        <dbReference type="EMBL" id="OCL05163.1"/>
    </source>
</evidence>
<feature type="region of interest" description="Disordered" evidence="1">
    <location>
        <begin position="1"/>
        <end position="22"/>
    </location>
</feature>
<dbReference type="Gene3D" id="3.90.180.10">
    <property type="entry name" value="Medium-chain alcohol dehydrogenases, catalytic domain"/>
    <property type="match status" value="1"/>
</dbReference>
<dbReference type="CDD" id="cd08267">
    <property type="entry name" value="MDR1"/>
    <property type="match status" value="1"/>
</dbReference>
<proteinExistence type="predicted"/>
<evidence type="ECO:0000259" key="2">
    <source>
        <dbReference type="SMART" id="SM00829"/>
    </source>
</evidence>
<name>A0A8E2JPX8_9PEZI</name>
<dbReference type="InterPro" id="IPR013154">
    <property type="entry name" value="ADH-like_N"/>
</dbReference>
<accession>A0A8E2JPX8</accession>
<reference evidence="3 4" key="1">
    <citation type="journal article" date="2016" name="Nat. Commun.">
        <title>Ectomycorrhizal ecology is imprinted in the genome of the dominant symbiotic fungus Cenococcum geophilum.</title>
        <authorList>
            <consortium name="DOE Joint Genome Institute"/>
            <person name="Peter M."/>
            <person name="Kohler A."/>
            <person name="Ohm R.A."/>
            <person name="Kuo A."/>
            <person name="Krutzmann J."/>
            <person name="Morin E."/>
            <person name="Arend M."/>
            <person name="Barry K.W."/>
            <person name="Binder M."/>
            <person name="Choi C."/>
            <person name="Clum A."/>
            <person name="Copeland A."/>
            <person name="Grisel N."/>
            <person name="Haridas S."/>
            <person name="Kipfer T."/>
            <person name="LaButti K."/>
            <person name="Lindquist E."/>
            <person name="Lipzen A."/>
            <person name="Maire R."/>
            <person name="Meier B."/>
            <person name="Mihaltcheva S."/>
            <person name="Molinier V."/>
            <person name="Murat C."/>
            <person name="Poggeler S."/>
            <person name="Quandt C.A."/>
            <person name="Sperisen C."/>
            <person name="Tritt A."/>
            <person name="Tisserant E."/>
            <person name="Crous P.W."/>
            <person name="Henrissat B."/>
            <person name="Nehls U."/>
            <person name="Egli S."/>
            <person name="Spatafora J.W."/>
            <person name="Grigoriev I.V."/>
            <person name="Martin F.M."/>
        </authorList>
    </citation>
    <scope>NUCLEOTIDE SEQUENCE [LARGE SCALE GENOMIC DNA]</scope>
    <source>
        <strain evidence="3 4">CBS 207.34</strain>
    </source>
</reference>
<organism evidence="3 4">
    <name type="scientific">Glonium stellatum</name>
    <dbReference type="NCBI Taxonomy" id="574774"/>
    <lineage>
        <taxon>Eukaryota</taxon>
        <taxon>Fungi</taxon>
        <taxon>Dikarya</taxon>
        <taxon>Ascomycota</taxon>
        <taxon>Pezizomycotina</taxon>
        <taxon>Dothideomycetes</taxon>
        <taxon>Pleosporomycetidae</taxon>
        <taxon>Gloniales</taxon>
        <taxon>Gloniaceae</taxon>
        <taxon>Glonium</taxon>
    </lineage>
</organism>
<dbReference type="Gene3D" id="3.40.50.720">
    <property type="entry name" value="NAD(P)-binding Rossmann-like Domain"/>
    <property type="match status" value="1"/>
</dbReference>
<dbReference type="GO" id="GO:0005739">
    <property type="term" value="C:mitochondrion"/>
    <property type="evidence" value="ECO:0007669"/>
    <property type="project" value="TreeGrafter"/>
</dbReference>